<name>A0A1M6HVU9_PSEXY</name>
<dbReference type="Proteomes" id="UP000184185">
    <property type="component" value="Unassembled WGS sequence"/>
</dbReference>
<sequence>MDTAVKYRRYSYSRKRKNRLLIFIGVVALFLACVGVGAYFYYDYSHRVYDTCVVELGEEVKARDFLKDESKEAVFTPESVFSTDVAGEYKVGIVSKPYTYKCTLQVQDTVAPELSVMPLTRTKEEIPQAKDFVESCSDLSNDVNIYFAESISFDNYGDIPVKIAAEDPSGNRTTADTVLHLVEEYDITPPIIEGQLDKIVYVGQGASFKTGVVVTDNVDTNIELQVDSSHVNLDVPGDYPIIYTAEDSMGNMDLAEGTITVIEVVYSEEQVNELADAVLADIIKPDMSDYDKAHAIYVWIQGNIGYSESEDRGDWLKGAYDGLKNRHGDCYNYFAVGKALLTRAGIKNEDIEIIPTATRHHFWSVIDCGEGWRHFDSTPRTDKTFKGFYITDEDLMAYSNEHYRSHNYDREVYTYFND</sequence>
<evidence type="ECO:0000259" key="2">
    <source>
        <dbReference type="Pfam" id="PF01841"/>
    </source>
</evidence>
<dbReference type="STRING" id="185007.SAMN02910350_02531"/>
<feature type="transmembrane region" description="Helical" evidence="1">
    <location>
        <begin position="20"/>
        <end position="42"/>
    </location>
</feature>
<dbReference type="EMBL" id="FQYQ01000014">
    <property type="protein sequence ID" value="SHJ26335.1"/>
    <property type="molecule type" value="Genomic_DNA"/>
</dbReference>
<evidence type="ECO:0000313" key="3">
    <source>
        <dbReference type="EMBL" id="SHJ26335.1"/>
    </source>
</evidence>
<dbReference type="SUPFAM" id="SSF54001">
    <property type="entry name" value="Cysteine proteinases"/>
    <property type="match status" value="1"/>
</dbReference>
<dbReference type="OrthoDB" id="2024758at2"/>
<gene>
    <name evidence="3" type="ORF">SAMN02745725_02130</name>
</gene>
<keyword evidence="4" id="KW-1185">Reference proteome</keyword>
<dbReference type="Gene3D" id="2.60.40.10">
    <property type="entry name" value="Immunoglobulins"/>
    <property type="match status" value="1"/>
</dbReference>
<dbReference type="Gene3D" id="3.10.620.30">
    <property type="match status" value="1"/>
</dbReference>
<dbReference type="RefSeq" id="WP_072917586.1">
    <property type="nucleotide sequence ID" value="NZ_FQYQ01000014.1"/>
</dbReference>
<dbReference type="Pfam" id="PF01841">
    <property type="entry name" value="Transglut_core"/>
    <property type="match status" value="1"/>
</dbReference>
<evidence type="ECO:0000256" key="1">
    <source>
        <dbReference type="SAM" id="Phobius"/>
    </source>
</evidence>
<protein>
    <submittedName>
        <fullName evidence="3">Transglutaminase-like superfamily protein</fullName>
    </submittedName>
</protein>
<organism evidence="3 4">
    <name type="scientific">Pseudobutyrivibrio xylanivorans DSM 14809</name>
    <dbReference type="NCBI Taxonomy" id="1123012"/>
    <lineage>
        <taxon>Bacteria</taxon>
        <taxon>Bacillati</taxon>
        <taxon>Bacillota</taxon>
        <taxon>Clostridia</taxon>
        <taxon>Lachnospirales</taxon>
        <taxon>Lachnospiraceae</taxon>
        <taxon>Pseudobutyrivibrio</taxon>
    </lineage>
</organism>
<dbReference type="InterPro" id="IPR002931">
    <property type="entry name" value="Transglutaminase-like"/>
</dbReference>
<feature type="domain" description="Transglutaminase-like" evidence="2">
    <location>
        <begin position="278"/>
        <end position="376"/>
    </location>
</feature>
<dbReference type="PROSITE" id="PS51257">
    <property type="entry name" value="PROKAR_LIPOPROTEIN"/>
    <property type="match status" value="1"/>
</dbReference>
<dbReference type="AlphaFoldDB" id="A0A1M6HVU9"/>
<dbReference type="InterPro" id="IPR038765">
    <property type="entry name" value="Papain-like_cys_pep_sf"/>
</dbReference>
<accession>A0A1M6HVU9</accession>
<dbReference type="InterPro" id="IPR013783">
    <property type="entry name" value="Ig-like_fold"/>
</dbReference>
<evidence type="ECO:0000313" key="4">
    <source>
        <dbReference type="Proteomes" id="UP000184185"/>
    </source>
</evidence>
<reference evidence="3 4" key="1">
    <citation type="submission" date="2016-11" db="EMBL/GenBank/DDBJ databases">
        <authorList>
            <person name="Jaros S."/>
            <person name="Januszkiewicz K."/>
            <person name="Wedrychowicz H."/>
        </authorList>
    </citation>
    <scope>NUCLEOTIDE SEQUENCE [LARGE SCALE GENOMIC DNA]</scope>
    <source>
        <strain evidence="3 4">DSM 14809</strain>
    </source>
</reference>
<keyword evidence="1" id="KW-0812">Transmembrane</keyword>
<proteinExistence type="predicted"/>
<keyword evidence="1" id="KW-0472">Membrane</keyword>
<keyword evidence="1" id="KW-1133">Transmembrane helix</keyword>